<dbReference type="Proteomes" id="UP000576082">
    <property type="component" value="Unassembled WGS sequence"/>
</dbReference>
<dbReference type="InterPro" id="IPR052535">
    <property type="entry name" value="Bacilysin_H2HPP_isomerase"/>
</dbReference>
<dbReference type="InterPro" id="IPR013096">
    <property type="entry name" value="Cupin_2"/>
</dbReference>
<keyword evidence="3" id="KW-1185">Reference proteome</keyword>
<dbReference type="EMBL" id="JABANE010000038">
    <property type="protein sequence ID" value="NME69276.1"/>
    <property type="molecule type" value="Genomic_DNA"/>
</dbReference>
<dbReference type="RefSeq" id="WP_062614710.1">
    <property type="nucleotide sequence ID" value="NZ_JABANE010000038.1"/>
</dbReference>
<dbReference type="CDD" id="cd02238">
    <property type="entry name" value="cupin_KdgF"/>
    <property type="match status" value="1"/>
</dbReference>
<accession>A0A7X9RV48</accession>
<organism evidence="2 3">
    <name type="scientific">Flammeovirga aprica JL-4</name>
    <dbReference type="NCBI Taxonomy" id="694437"/>
    <lineage>
        <taxon>Bacteria</taxon>
        <taxon>Pseudomonadati</taxon>
        <taxon>Bacteroidota</taxon>
        <taxon>Cytophagia</taxon>
        <taxon>Cytophagales</taxon>
        <taxon>Flammeovirgaceae</taxon>
        <taxon>Flammeovirga</taxon>
    </lineage>
</organism>
<dbReference type="Pfam" id="PF07883">
    <property type="entry name" value="Cupin_2"/>
    <property type="match status" value="1"/>
</dbReference>
<feature type="domain" description="Cupin type-2" evidence="1">
    <location>
        <begin position="40"/>
        <end position="102"/>
    </location>
</feature>
<dbReference type="Gene3D" id="2.60.120.10">
    <property type="entry name" value="Jelly Rolls"/>
    <property type="match status" value="1"/>
</dbReference>
<dbReference type="PANTHER" id="PTHR40112">
    <property type="entry name" value="H2HPP ISOMERASE"/>
    <property type="match status" value="1"/>
</dbReference>
<evidence type="ECO:0000259" key="1">
    <source>
        <dbReference type="Pfam" id="PF07883"/>
    </source>
</evidence>
<comment type="caution">
    <text evidence="2">The sequence shown here is derived from an EMBL/GenBank/DDBJ whole genome shotgun (WGS) entry which is preliminary data.</text>
</comment>
<dbReference type="InterPro" id="IPR025499">
    <property type="entry name" value="KdgF"/>
</dbReference>
<dbReference type="AlphaFoldDB" id="A0A7X9RV48"/>
<reference evidence="2 3" key="1">
    <citation type="submission" date="2020-04" db="EMBL/GenBank/DDBJ databases">
        <title>Flammeovirga sp. SR4, a novel species isolated from seawater.</title>
        <authorList>
            <person name="Wang X."/>
        </authorList>
    </citation>
    <scope>NUCLEOTIDE SEQUENCE [LARGE SCALE GENOMIC DNA]</scope>
    <source>
        <strain evidence="2 3">ATCC 23126</strain>
    </source>
</reference>
<gene>
    <name evidence="2" type="ORF">HHU12_14975</name>
</gene>
<dbReference type="PIRSF" id="PIRSF029883">
    <property type="entry name" value="KdgF"/>
    <property type="match status" value="1"/>
</dbReference>
<dbReference type="SUPFAM" id="SSF51182">
    <property type="entry name" value="RmlC-like cupins"/>
    <property type="match status" value="1"/>
</dbReference>
<evidence type="ECO:0000313" key="2">
    <source>
        <dbReference type="EMBL" id="NME69276.1"/>
    </source>
</evidence>
<sequence length="117" mass="13087">MEALKASKEFLFSSELPWEEVGPGLKRQIMGYDDKILMARVLFEKGAIGTVHEHHHSQATYVVSGKFELQVGDEKKVIGPGDGFYIPPHVDHGAVCLEAGELIDVFSPIREDFFDQK</sequence>
<name>A0A7X9RV48_9BACT</name>
<proteinExistence type="predicted"/>
<evidence type="ECO:0000313" key="3">
    <source>
        <dbReference type="Proteomes" id="UP000576082"/>
    </source>
</evidence>
<dbReference type="PANTHER" id="PTHR40112:SF1">
    <property type="entry name" value="H2HPP ISOMERASE"/>
    <property type="match status" value="1"/>
</dbReference>
<protein>
    <submittedName>
        <fullName evidence="2">Cupin domain-containing protein</fullName>
    </submittedName>
</protein>
<dbReference type="InterPro" id="IPR011051">
    <property type="entry name" value="RmlC_Cupin_sf"/>
</dbReference>
<dbReference type="InterPro" id="IPR014710">
    <property type="entry name" value="RmlC-like_jellyroll"/>
</dbReference>